<evidence type="ECO:0000313" key="2">
    <source>
        <dbReference type="Proteomes" id="UP001595696"/>
    </source>
</evidence>
<dbReference type="Proteomes" id="UP001595696">
    <property type="component" value="Unassembled WGS sequence"/>
</dbReference>
<organism evidence="1 2">
    <name type="scientific">Nocardia jiangsuensis</name>
    <dbReference type="NCBI Taxonomy" id="1691563"/>
    <lineage>
        <taxon>Bacteria</taxon>
        <taxon>Bacillati</taxon>
        <taxon>Actinomycetota</taxon>
        <taxon>Actinomycetes</taxon>
        <taxon>Mycobacteriales</taxon>
        <taxon>Nocardiaceae</taxon>
        <taxon>Nocardia</taxon>
    </lineage>
</organism>
<dbReference type="EMBL" id="JBHSAX010000023">
    <property type="protein sequence ID" value="MFC3965766.1"/>
    <property type="molecule type" value="Genomic_DNA"/>
</dbReference>
<evidence type="ECO:0000313" key="1">
    <source>
        <dbReference type="EMBL" id="MFC3965766.1"/>
    </source>
</evidence>
<comment type="caution">
    <text evidence="1">The sequence shown here is derived from an EMBL/GenBank/DDBJ whole genome shotgun (WGS) entry which is preliminary data.</text>
</comment>
<protein>
    <submittedName>
        <fullName evidence="1">WXG100 family type VII secretion target</fullName>
    </submittedName>
</protein>
<name>A0ABV8E2L7_9NOCA</name>
<sequence length="290" mass="30980">MTSRDELLRQIDTIRSGQSAIDELPSKVQDWHGKLASLIRTNGAAAAATGNVAAPVLAERQVDLVWKNRDDINSALGETGDRLAGMEPGLNVPVEFIDFALQWRNVKNDINNAFTAISETVLYTEWQGDASNRYRDIHQRQGLACTSLSEAATQIAGSLENIAAAELALYTDLATKIQDMINTVTNLTGSYISSALNFPMGYITASSNLVSATQASKSLVLGLATSIADNALTNMVEGNKVYDAVAAPRGLPAGRWPPAVVTSYGYGIEAVRDAIGDASVTDGDKSDWEL</sequence>
<dbReference type="RefSeq" id="WP_378615920.1">
    <property type="nucleotide sequence ID" value="NZ_JBHSAX010000023.1"/>
</dbReference>
<gene>
    <name evidence="1" type="ORF">ACFO0B_27575</name>
</gene>
<keyword evidence="2" id="KW-1185">Reference proteome</keyword>
<reference evidence="2" key="1">
    <citation type="journal article" date="2019" name="Int. J. Syst. Evol. Microbiol.">
        <title>The Global Catalogue of Microorganisms (GCM) 10K type strain sequencing project: providing services to taxonomists for standard genome sequencing and annotation.</title>
        <authorList>
            <consortium name="The Broad Institute Genomics Platform"/>
            <consortium name="The Broad Institute Genome Sequencing Center for Infectious Disease"/>
            <person name="Wu L."/>
            <person name="Ma J."/>
        </authorList>
    </citation>
    <scope>NUCLEOTIDE SEQUENCE [LARGE SCALE GENOMIC DNA]</scope>
    <source>
        <strain evidence="2">CGMCC 4.7330</strain>
    </source>
</reference>
<proteinExistence type="predicted"/>
<accession>A0ABV8E2L7</accession>